<dbReference type="FunFam" id="3.30.565.10:FF:000006">
    <property type="entry name" value="Sensor histidine kinase WalK"/>
    <property type="match status" value="1"/>
</dbReference>
<dbReference type="PROSITE" id="PS50885">
    <property type="entry name" value="HAMP"/>
    <property type="match status" value="1"/>
</dbReference>
<evidence type="ECO:0000256" key="3">
    <source>
        <dbReference type="ARBA" id="ARBA00012438"/>
    </source>
</evidence>
<dbReference type="Pfam" id="PF02518">
    <property type="entry name" value="HATPase_c"/>
    <property type="match status" value="1"/>
</dbReference>
<dbReference type="Gene3D" id="6.10.340.10">
    <property type="match status" value="1"/>
</dbReference>
<evidence type="ECO:0000256" key="13">
    <source>
        <dbReference type="ARBA" id="ARBA00023136"/>
    </source>
</evidence>
<evidence type="ECO:0000259" key="16">
    <source>
        <dbReference type="PROSITE" id="PS50885"/>
    </source>
</evidence>
<evidence type="ECO:0000256" key="2">
    <source>
        <dbReference type="ARBA" id="ARBA00004651"/>
    </source>
</evidence>
<comment type="catalytic activity">
    <reaction evidence="1">
        <text>ATP + protein L-histidine = ADP + protein N-phospho-L-histidine.</text>
        <dbReference type="EC" id="2.7.13.3"/>
    </reaction>
</comment>
<keyword evidence="9 17" id="KW-0418">Kinase</keyword>
<feature type="transmembrane region" description="Helical" evidence="14">
    <location>
        <begin position="172"/>
        <end position="191"/>
    </location>
</feature>
<evidence type="ECO:0000313" key="17">
    <source>
        <dbReference type="EMBL" id="SDL81577.1"/>
    </source>
</evidence>
<dbReference type="RefSeq" id="WP_242872405.1">
    <property type="nucleotide sequence ID" value="NZ_FNGW01000003.1"/>
</dbReference>
<dbReference type="GO" id="GO:0005524">
    <property type="term" value="F:ATP binding"/>
    <property type="evidence" value="ECO:0007669"/>
    <property type="project" value="UniProtKB-KW"/>
</dbReference>
<dbReference type="InterPro" id="IPR036097">
    <property type="entry name" value="HisK_dim/P_sf"/>
</dbReference>
<evidence type="ECO:0000256" key="1">
    <source>
        <dbReference type="ARBA" id="ARBA00000085"/>
    </source>
</evidence>
<dbReference type="SUPFAM" id="SSF47384">
    <property type="entry name" value="Homodimeric domain of signal transducing histidine kinase"/>
    <property type="match status" value="1"/>
</dbReference>
<dbReference type="InterPro" id="IPR005467">
    <property type="entry name" value="His_kinase_dom"/>
</dbReference>
<dbReference type="STRING" id="1121325.SAMN04515677_103479"/>
<feature type="domain" description="HAMP" evidence="16">
    <location>
        <begin position="193"/>
        <end position="246"/>
    </location>
</feature>
<dbReference type="CDD" id="cd00082">
    <property type="entry name" value="HisKA"/>
    <property type="match status" value="1"/>
</dbReference>
<keyword evidence="12" id="KW-0902">Two-component regulatory system</keyword>
<keyword evidence="7 14" id="KW-0812">Transmembrane</keyword>
<dbReference type="Gene3D" id="1.10.287.130">
    <property type="match status" value="1"/>
</dbReference>
<dbReference type="EC" id="2.7.13.3" evidence="3"/>
<dbReference type="AlphaFoldDB" id="A0A1G9N626"/>
<keyword evidence="18" id="KW-1185">Reference proteome</keyword>
<evidence type="ECO:0000256" key="8">
    <source>
        <dbReference type="ARBA" id="ARBA00022741"/>
    </source>
</evidence>
<organism evidence="17 18">
    <name type="scientific">Romboutsia lituseburensis DSM 797</name>
    <dbReference type="NCBI Taxonomy" id="1121325"/>
    <lineage>
        <taxon>Bacteria</taxon>
        <taxon>Bacillati</taxon>
        <taxon>Bacillota</taxon>
        <taxon>Clostridia</taxon>
        <taxon>Peptostreptococcales</taxon>
        <taxon>Peptostreptococcaceae</taxon>
        <taxon>Romboutsia</taxon>
    </lineage>
</organism>
<evidence type="ECO:0000256" key="10">
    <source>
        <dbReference type="ARBA" id="ARBA00022840"/>
    </source>
</evidence>
<dbReference type="PRINTS" id="PR00344">
    <property type="entry name" value="BCTRLSENSOR"/>
</dbReference>
<keyword evidence="10" id="KW-0067">ATP-binding</keyword>
<dbReference type="PANTHER" id="PTHR45528:SF1">
    <property type="entry name" value="SENSOR HISTIDINE KINASE CPXA"/>
    <property type="match status" value="1"/>
</dbReference>
<dbReference type="CDD" id="cd00075">
    <property type="entry name" value="HATPase"/>
    <property type="match status" value="1"/>
</dbReference>
<comment type="subcellular location">
    <subcellularLocation>
        <location evidence="2">Cell membrane</location>
        <topology evidence="2">Multi-pass membrane protein</topology>
    </subcellularLocation>
</comment>
<dbReference type="InterPro" id="IPR003660">
    <property type="entry name" value="HAMP_dom"/>
</dbReference>
<evidence type="ECO:0000256" key="4">
    <source>
        <dbReference type="ARBA" id="ARBA00022475"/>
    </source>
</evidence>
<keyword evidence="13 14" id="KW-0472">Membrane</keyword>
<evidence type="ECO:0000259" key="15">
    <source>
        <dbReference type="PROSITE" id="PS50109"/>
    </source>
</evidence>
<dbReference type="PANTHER" id="PTHR45528">
    <property type="entry name" value="SENSOR HISTIDINE KINASE CPXA"/>
    <property type="match status" value="1"/>
</dbReference>
<dbReference type="InterPro" id="IPR004358">
    <property type="entry name" value="Sig_transdc_His_kin-like_C"/>
</dbReference>
<proteinExistence type="predicted"/>
<dbReference type="Pfam" id="PF00672">
    <property type="entry name" value="HAMP"/>
    <property type="match status" value="1"/>
</dbReference>
<dbReference type="GO" id="GO:0005886">
    <property type="term" value="C:plasma membrane"/>
    <property type="evidence" value="ECO:0007669"/>
    <property type="project" value="UniProtKB-SubCell"/>
</dbReference>
<name>A0A1G9N626_9FIRM</name>
<keyword evidence="11 14" id="KW-1133">Transmembrane helix</keyword>
<gene>
    <name evidence="17" type="ORF">SAMN04515677_103479</name>
</gene>
<evidence type="ECO:0000256" key="11">
    <source>
        <dbReference type="ARBA" id="ARBA00022989"/>
    </source>
</evidence>
<dbReference type="InterPro" id="IPR050398">
    <property type="entry name" value="HssS/ArlS-like"/>
</dbReference>
<dbReference type="Pfam" id="PF00512">
    <property type="entry name" value="HisKA"/>
    <property type="match status" value="1"/>
</dbReference>
<protein>
    <recommendedName>
        <fullName evidence="3">histidine kinase</fullName>
        <ecNumber evidence="3">2.7.13.3</ecNumber>
    </recommendedName>
</protein>
<feature type="domain" description="Histidine kinase" evidence="15">
    <location>
        <begin position="254"/>
        <end position="465"/>
    </location>
</feature>
<evidence type="ECO:0000256" key="7">
    <source>
        <dbReference type="ARBA" id="ARBA00022692"/>
    </source>
</evidence>
<dbReference type="PROSITE" id="PS50109">
    <property type="entry name" value="HIS_KIN"/>
    <property type="match status" value="1"/>
</dbReference>
<dbReference type="Gene3D" id="3.30.565.10">
    <property type="entry name" value="Histidine kinase-like ATPase, C-terminal domain"/>
    <property type="match status" value="1"/>
</dbReference>
<dbReference type="SUPFAM" id="SSF158472">
    <property type="entry name" value="HAMP domain-like"/>
    <property type="match status" value="1"/>
</dbReference>
<keyword evidence="6" id="KW-0808">Transferase</keyword>
<evidence type="ECO:0000256" key="6">
    <source>
        <dbReference type="ARBA" id="ARBA00022679"/>
    </source>
</evidence>
<dbReference type="CDD" id="cd06225">
    <property type="entry name" value="HAMP"/>
    <property type="match status" value="1"/>
</dbReference>
<dbReference type="SUPFAM" id="SSF55874">
    <property type="entry name" value="ATPase domain of HSP90 chaperone/DNA topoisomerase II/histidine kinase"/>
    <property type="match status" value="1"/>
</dbReference>
<dbReference type="GO" id="GO:0000155">
    <property type="term" value="F:phosphorelay sensor kinase activity"/>
    <property type="evidence" value="ECO:0007669"/>
    <property type="project" value="InterPro"/>
</dbReference>
<dbReference type="InterPro" id="IPR003661">
    <property type="entry name" value="HisK_dim/P_dom"/>
</dbReference>
<keyword evidence="4" id="KW-1003">Cell membrane</keyword>
<evidence type="ECO:0000256" key="5">
    <source>
        <dbReference type="ARBA" id="ARBA00022553"/>
    </source>
</evidence>
<dbReference type="SMART" id="SM00388">
    <property type="entry name" value="HisKA"/>
    <property type="match status" value="1"/>
</dbReference>
<dbReference type="Proteomes" id="UP000199068">
    <property type="component" value="Unassembled WGS sequence"/>
</dbReference>
<dbReference type="EMBL" id="FNGW01000003">
    <property type="protein sequence ID" value="SDL81577.1"/>
    <property type="molecule type" value="Genomic_DNA"/>
</dbReference>
<dbReference type="InterPro" id="IPR036890">
    <property type="entry name" value="HATPase_C_sf"/>
</dbReference>
<evidence type="ECO:0000256" key="12">
    <source>
        <dbReference type="ARBA" id="ARBA00023012"/>
    </source>
</evidence>
<keyword evidence="8" id="KW-0547">Nucleotide-binding</keyword>
<reference evidence="17 18" key="1">
    <citation type="submission" date="2016-10" db="EMBL/GenBank/DDBJ databases">
        <authorList>
            <person name="de Groot N.N."/>
        </authorList>
    </citation>
    <scope>NUCLEOTIDE SEQUENCE [LARGE SCALE GENOMIC DNA]</scope>
    <source>
        <strain evidence="17 18">DSM 797</strain>
    </source>
</reference>
<feature type="transmembrane region" description="Helical" evidence="14">
    <location>
        <begin position="14"/>
        <end position="33"/>
    </location>
</feature>
<dbReference type="InterPro" id="IPR003594">
    <property type="entry name" value="HATPase_dom"/>
</dbReference>
<sequence>MEFKSKTITLKKQIITVFAIIMTLTIITISIFVNKSFEEEFSKYVDDNNKTEVNHLVFDLRNVYNDNKWDIETIKLLGEDAISKGVALEIYDYNNNLIWSVFKDEKMLSNQTLNNIKKNMRRIDQNWNGQLREYKFDIYDGKNIIGYEKIIHYDSIYYMENDMEFLNIMNRFMLIISAISIGATIIISMLISKSISNPIEKVSKMAKVIGEGDYKNTLEYNSNIKEVSELILSINKLAEELSKQELLRKRLTTDIAHELITPITSIQGHLDAMIDGVWEITPQRLISIKEEVSRLGSLIGSLRNLAKFDNEIGELNLKSTNLGQVIQNIIYNYETKALDKNININYELNNVYMNIDKNQFSQVIVNLLSNAIKYTNIGGQIFIKIYENNNIIAISIKDTGIGIPKEDLNYIFERFYRVDKSRNKDTGGIGVGLTIAKAIITSHNGDIIVNSNINEGTEFLIKFNK</sequence>
<accession>A0A1G9N626</accession>
<dbReference type="SMART" id="SM00387">
    <property type="entry name" value="HATPase_c"/>
    <property type="match status" value="1"/>
</dbReference>
<evidence type="ECO:0000313" key="18">
    <source>
        <dbReference type="Proteomes" id="UP000199068"/>
    </source>
</evidence>
<keyword evidence="5" id="KW-0597">Phosphoprotein</keyword>
<evidence type="ECO:0000256" key="14">
    <source>
        <dbReference type="SAM" id="Phobius"/>
    </source>
</evidence>
<evidence type="ECO:0000256" key="9">
    <source>
        <dbReference type="ARBA" id="ARBA00022777"/>
    </source>
</evidence>